<name>A0AAD4R616_9BILA</name>
<keyword evidence="1" id="KW-0812">Transmembrane</keyword>
<dbReference type="AlphaFoldDB" id="A0AAD4R616"/>
<evidence type="ECO:0000256" key="1">
    <source>
        <dbReference type="SAM" id="Phobius"/>
    </source>
</evidence>
<organism evidence="2 3">
    <name type="scientific">Ditylenchus destructor</name>
    <dbReference type="NCBI Taxonomy" id="166010"/>
    <lineage>
        <taxon>Eukaryota</taxon>
        <taxon>Metazoa</taxon>
        <taxon>Ecdysozoa</taxon>
        <taxon>Nematoda</taxon>
        <taxon>Chromadorea</taxon>
        <taxon>Rhabditida</taxon>
        <taxon>Tylenchina</taxon>
        <taxon>Tylenchomorpha</taxon>
        <taxon>Sphaerularioidea</taxon>
        <taxon>Anguinidae</taxon>
        <taxon>Anguininae</taxon>
        <taxon>Ditylenchus</taxon>
    </lineage>
</organism>
<evidence type="ECO:0000313" key="2">
    <source>
        <dbReference type="EMBL" id="KAI1725776.1"/>
    </source>
</evidence>
<keyword evidence="1" id="KW-0472">Membrane</keyword>
<comment type="caution">
    <text evidence="2">The sequence shown here is derived from an EMBL/GenBank/DDBJ whole genome shotgun (WGS) entry which is preliminary data.</text>
</comment>
<reference evidence="2" key="1">
    <citation type="submission" date="2022-01" db="EMBL/GenBank/DDBJ databases">
        <title>Genome Sequence Resource for Two Populations of Ditylenchus destructor, the Migratory Endoparasitic Phytonematode.</title>
        <authorList>
            <person name="Zhang H."/>
            <person name="Lin R."/>
            <person name="Xie B."/>
        </authorList>
    </citation>
    <scope>NUCLEOTIDE SEQUENCE</scope>
    <source>
        <strain evidence="2">BazhouSP</strain>
    </source>
</reference>
<gene>
    <name evidence="2" type="ORF">DdX_02454</name>
</gene>
<keyword evidence="1" id="KW-1133">Transmembrane helix</keyword>
<accession>A0AAD4R616</accession>
<proteinExistence type="predicted"/>
<protein>
    <submittedName>
        <fullName evidence="2">Uncharacterized protein</fullName>
    </submittedName>
</protein>
<keyword evidence="3" id="KW-1185">Reference proteome</keyword>
<sequence>MTIFGVDVPEFFDNGQFRSSEVVTFAIQKWLRIIIPLAWFLVVMGFAIFAFRCFKIVGIIAEYVAFGKPLKYFGRRNTFGLMKKRTKPETTLNVLKRIKAEKLRAKKLSSVIQPNSINDATQIRHVTNISETSNNGREKTRKPILKHTGVIIHEDIHHQYHRAWSPEKMMLANEPFSEPLSNRTNS</sequence>
<evidence type="ECO:0000313" key="3">
    <source>
        <dbReference type="Proteomes" id="UP001201812"/>
    </source>
</evidence>
<dbReference type="EMBL" id="JAKKPZ010000002">
    <property type="protein sequence ID" value="KAI1725776.1"/>
    <property type="molecule type" value="Genomic_DNA"/>
</dbReference>
<feature type="transmembrane region" description="Helical" evidence="1">
    <location>
        <begin position="30"/>
        <end position="51"/>
    </location>
</feature>
<dbReference type="Proteomes" id="UP001201812">
    <property type="component" value="Unassembled WGS sequence"/>
</dbReference>